<evidence type="ECO:0000313" key="1">
    <source>
        <dbReference type="EMBL" id="EEF62656.1"/>
    </source>
</evidence>
<evidence type="ECO:0000313" key="2">
    <source>
        <dbReference type="Proteomes" id="UP000003688"/>
    </source>
</evidence>
<dbReference type="EMBL" id="ABOX02000004">
    <property type="protein sequence ID" value="EEF62656.1"/>
    <property type="molecule type" value="Genomic_DNA"/>
</dbReference>
<protein>
    <submittedName>
        <fullName evidence="1">Uncharacterized protein</fullName>
    </submittedName>
</protein>
<comment type="caution">
    <text evidence="1">The sequence shown here is derived from an EMBL/GenBank/DDBJ whole genome shotgun (WGS) entry which is preliminary data.</text>
</comment>
<keyword evidence="2" id="KW-1185">Reference proteome</keyword>
<dbReference type="RefSeq" id="WP_007413536.1">
    <property type="nucleotide sequence ID" value="NZ_ABOX02000004.1"/>
</dbReference>
<name>B9XCI8_PEDPL</name>
<sequence precursor="true">MKLAIAALIVIAVLFGGYQVWEYWDKVSHDRDVAEKDAAAHKIVPEQLAGMPTGLQPTYQAAQKGGAAGIRSWLRIYGAKVQDPRKAWIELDYAVAISREDPVEAKKVYAEVKNRIPENSEVSGRVKELEKAFQ</sequence>
<proteinExistence type="predicted"/>
<accession>B9XCI8</accession>
<organism evidence="1 2">
    <name type="scientific">Pedosphaera parvula (strain Ellin514)</name>
    <dbReference type="NCBI Taxonomy" id="320771"/>
    <lineage>
        <taxon>Bacteria</taxon>
        <taxon>Pseudomonadati</taxon>
        <taxon>Verrucomicrobiota</taxon>
        <taxon>Pedosphaerae</taxon>
        <taxon>Pedosphaerales</taxon>
        <taxon>Pedosphaeraceae</taxon>
        <taxon>Pedosphaera</taxon>
    </lineage>
</organism>
<dbReference type="AlphaFoldDB" id="B9XCI8"/>
<dbReference type="OrthoDB" id="9875521at2"/>
<dbReference type="Proteomes" id="UP000003688">
    <property type="component" value="Unassembled WGS sequence"/>
</dbReference>
<dbReference type="STRING" id="320771.Cflav_PD5291"/>
<gene>
    <name evidence="1" type="ORF">Cflav_PD5291</name>
</gene>
<reference evidence="1 2" key="1">
    <citation type="journal article" date="2011" name="J. Bacteriol.">
        <title>Genome sequence of 'Pedosphaera parvula' Ellin514, an aerobic Verrucomicrobial isolate from pasture soil.</title>
        <authorList>
            <person name="Kant R."/>
            <person name="van Passel M.W."/>
            <person name="Sangwan P."/>
            <person name="Palva A."/>
            <person name="Lucas S."/>
            <person name="Copeland A."/>
            <person name="Lapidus A."/>
            <person name="Glavina Del Rio T."/>
            <person name="Dalin E."/>
            <person name="Tice H."/>
            <person name="Bruce D."/>
            <person name="Goodwin L."/>
            <person name="Pitluck S."/>
            <person name="Chertkov O."/>
            <person name="Larimer F.W."/>
            <person name="Land M.L."/>
            <person name="Hauser L."/>
            <person name="Brettin T.S."/>
            <person name="Detter J.C."/>
            <person name="Han S."/>
            <person name="de Vos W.M."/>
            <person name="Janssen P.H."/>
            <person name="Smidt H."/>
        </authorList>
    </citation>
    <scope>NUCLEOTIDE SEQUENCE [LARGE SCALE GENOMIC DNA]</scope>
    <source>
        <strain evidence="1 2">Ellin514</strain>
    </source>
</reference>